<dbReference type="PIRSF" id="PIRSF028846">
    <property type="entry name" value="UCP028846"/>
    <property type="match status" value="1"/>
</dbReference>
<dbReference type="SUPFAM" id="SSF48208">
    <property type="entry name" value="Six-hairpin glycosidases"/>
    <property type="match status" value="1"/>
</dbReference>
<accession>A0A178IMA1</accession>
<comment type="caution">
    <text evidence="1">The sequence shown here is derived from an EMBL/GenBank/DDBJ whole genome shotgun (WGS) entry which is preliminary data.</text>
</comment>
<dbReference type="InterPro" id="IPR008928">
    <property type="entry name" value="6-hairpin_glycosidase_sf"/>
</dbReference>
<keyword evidence="2" id="KW-1185">Reference proteome</keyword>
<proteinExistence type="predicted"/>
<dbReference type="RefSeq" id="WP_068769161.1">
    <property type="nucleotide sequence ID" value="NZ_CP109796.1"/>
</dbReference>
<reference evidence="1 2" key="1">
    <citation type="submission" date="2016-01" db="EMBL/GenBank/DDBJ databases">
        <title>High potential of lignocellulose degradation of a new Verrucomicrobia species.</title>
        <authorList>
            <person name="Wang Y."/>
            <person name="Shi Y."/>
            <person name="Qiu Z."/>
            <person name="Liu S."/>
            <person name="Yang H."/>
        </authorList>
    </citation>
    <scope>NUCLEOTIDE SEQUENCE [LARGE SCALE GENOMIC DNA]</scope>
    <source>
        <strain evidence="1 2">TSB47</strain>
    </source>
</reference>
<dbReference type="InterPro" id="IPR012341">
    <property type="entry name" value="6hp_glycosidase-like_sf"/>
</dbReference>
<dbReference type="AlphaFoldDB" id="A0A178IMA1"/>
<dbReference type="STRING" id="1184151.AW736_05205"/>
<dbReference type="GO" id="GO:0005975">
    <property type="term" value="P:carbohydrate metabolic process"/>
    <property type="evidence" value="ECO:0007669"/>
    <property type="project" value="InterPro"/>
</dbReference>
<dbReference type="OrthoDB" id="181472at2"/>
<evidence type="ECO:0000313" key="2">
    <source>
        <dbReference type="Proteomes" id="UP000078486"/>
    </source>
</evidence>
<sequence length="483" mass="54308">MNRRDFIRASTVAASAFALSKNLIGSAASPSAGGALAALSSFPVVRTPLAQRRFTSVAVERAIERVQSSIGNRELAWLFGNCFPNTLDTTVDFEMVNGRPDTYIITGDIDAMWLRDSSAQVYPYLQLMKGDEQLRLLIAGVINRHTRYILIDPYANGFYKDETKRGEWKDDLTDMKPGVHERKWEIDSLCYPIRLAHEYWKRSGDKSPFDSIWHEAIRITLRTFREQQRKDGNGPYKFMRVTQWATDTVPGRGYGNPAKPVGLIYSIFRPSDDATVFPFLVPANFFAVVSLRQAAEMVEKIRDDHDLAKQCRALAAEVEVALKEHAIVNHPKAGRVYAFEVDAYGNYYCTDDGNIPNLLSLPYLGAVPVSDEIYQNTRRMLMSGQNPYWCIGKAATGLGGPHVGVDMIWPLGVVTAGLTATKDAEIAYCLETLQTTHAGTGFMHEAFHKDDPKNFTRSWFAWANTIFGELVWKTFNERPHLLS</sequence>
<dbReference type="PANTHER" id="PTHR31047">
    <property type="entry name" value="MEIOTICALLY UP-REGULATED GENE 157 PROTEIN"/>
    <property type="match status" value="1"/>
</dbReference>
<dbReference type="PANTHER" id="PTHR31047:SF0">
    <property type="entry name" value="MEIOTICALLY UP-REGULATED GENE 157 PROTEIN"/>
    <property type="match status" value="1"/>
</dbReference>
<evidence type="ECO:0000313" key="1">
    <source>
        <dbReference type="EMBL" id="OAM91032.1"/>
    </source>
</evidence>
<organism evidence="1 2">
    <name type="scientific">Termitidicoccus mucosus</name>
    <dbReference type="NCBI Taxonomy" id="1184151"/>
    <lineage>
        <taxon>Bacteria</taxon>
        <taxon>Pseudomonadati</taxon>
        <taxon>Verrucomicrobiota</taxon>
        <taxon>Opitutia</taxon>
        <taxon>Opitutales</taxon>
        <taxon>Opitutaceae</taxon>
        <taxon>Termitidicoccus</taxon>
    </lineage>
</organism>
<dbReference type="Pfam" id="PF06824">
    <property type="entry name" value="Glyco_hydro_125"/>
    <property type="match status" value="1"/>
</dbReference>
<name>A0A178IMA1_9BACT</name>
<dbReference type="SMART" id="SM01149">
    <property type="entry name" value="DUF1237"/>
    <property type="match status" value="1"/>
</dbReference>
<dbReference type="Proteomes" id="UP000078486">
    <property type="component" value="Unassembled WGS sequence"/>
</dbReference>
<dbReference type="EMBL" id="LRRQ01000042">
    <property type="protein sequence ID" value="OAM91032.1"/>
    <property type="molecule type" value="Genomic_DNA"/>
</dbReference>
<gene>
    <name evidence="1" type="ORF">AW736_05205</name>
</gene>
<dbReference type="InterPro" id="IPR008313">
    <property type="entry name" value="GH125"/>
</dbReference>
<dbReference type="Gene3D" id="1.50.10.10">
    <property type="match status" value="1"/>
</dbReference>
<protein>
    <submittedName>
        <fullName evidence="1">Tat pathway signal protein</fullName>
    </submittedName>
</protein>